<dbReference type="Proteomes" id="UP000031521">
    <property type="component" value="Chromosome"/>
</dbReference>
<dbReference type="KEGG" id="cid:P73_2424"/>
<keyword evidence="3" id="KW-1185">Reference proteome</keyword>
<dbReference type="RefSeq" id="WP_043869767.1">
    <property type="nucleotide sequence ID" value="NZ_CP004393.1"/>
</dbReference>
<dbReference type="EMBL" id="CP004393">
    <property type="protein sequence ID" value="AJE47139.1"/>
    <property type="molecule type" value="Genomic_DNA"/>
</dbReference>
<dbReference type="HOGENOM" id="CLU_2951832_0_0_5"/>
<evidence type="ECO:0000313" key="2">
    <source>
        <dbReference type="EMBL" id="AJE47139.1"/>
    </source>
</evidence>
<sequence length="59" mass="6525">MKEIYPLWGRRIGIGWHGRKYRRSNPGAADLPTPVDPVSLSPTASSTDRIMRAISSSKS</sequence>
<dbReference type="AlphaFoldDB" id="A0A0B5DVW8"/>
<gene>
    <name evidence="2" type="ORF">P73_2424</name>
</gene>
<feature type="compositionally biased region" description="Polar residues" evidence="1">
    <location>
        <begin position="40"/>
        <end position="59"/>
    </location>
</feature>
<evidence type="ECO:0000313" key="3">
    <source>
        <dbReference type="Proteomes" id="UP000031521"/>
    </source>
</evidence>
<reference evidence="2 3" key="1">
    <citation type="journal article" date="2014" name="Int. J. Syst. Evol. Microbiol.">
        <title>Celeribacter indicus sp. nov., a polycyclic aromatic hydrocarbon-degrading bacterium from deep-sea sediment and reclassification of Huaishuia halophila as Celeribacter halophilus comb. nov.</title>
        <authorList>
            <person name="Lai Q."/>
            <person name="Cao J."/>
            <person name="Yuan J."/>
            <person name="Li F."/>
            <person name="Shao Z."/>
        </authorList>
    </citation>
    <scope>NUCLEOTIDE SEQUENCE [LARGE SCALE GENOMIC DNA]</scope>
    <source>
        <strain evidence="2">P73</strain>
    </source>
</reference>
<proteinExistence type="predicted"/>
<accession>A0A0B5DVW8</accession>
<protein>
    <submittedName>
        <fullName evidence="2">Uncharacterized protein</fullName>
    </submittedName>
</protein>
<feature type="region of interest" description="Disordered" evidence="1">
    <location>
        <begin position="23"/>
        <end position="59"/>
    </location>
</feature>
<name>A0A0B5DVW8_9RHOB</name>
<organism evidence="2 3">
    <name type="scientific">Celeribacter indicus</name>
    <dbReference type="NCBI Taxonomy" id="1208324"/>
    <lineage>
        <taxon>Bacteria</taxon>
        <taxon>Pseudomonadati</taxon>
        <taxon>Pseudomonadota</taxon>
        <taxon>Alphaproteobacteria</taxon>
        <taxon>Rhodobacterales</taxon>
        <taxon>Roseobacteraceae</taxon>
        <taxon>Celeribacter</taxon>
    </lineage>
</organism>
<evidence type="ECO:0000256" key="1">
    <source>
        <dbReference type="SAM" id="MobiDB-lite"/>
    </source>
</evidence>